<dbReference type="PANTHER" id="PTHR46558:SF13">
    <property type="entry name" value="HTH-TYPE TRANSCRIPTIONAL REGULATOR IMMR"/>
    <property type="match status" value="1"/>
</dbReference>
<evidence type="ECO:0000313" key="5">
    <source>
        <dbReference type="EMBL" id="HIY96208.1"/>
    </source>
</evidence>
<dbReference type="SMART" id="SM00530">
    <property type="entry name" value="HTH_XRE"/>
    <property type="match status" value="1"/>
</dbReference>
<dbReference type="CDD" id="cd00093">
    <property type="entry name" value="HTH_XRE"/>
    <property type="match status" value="1"/>
</dbReference>
<accession>A0A9D1ZVF7</accession>
<dbReference type="Pfam" id="PF01381">
    <property type="entry name" value="HTH_3"/>
    <property type="match status" value="1"/>
</dbReference>
<dbReference type="PANTHER" id="PTHR46558">
    <property type="entry name" value="TRACRIPTIONAL REGULATORY PROTEIN-RELATED-RELATED"/>
    <property type="match status" value="1"/>
</dbReference>
<organism evidence="5 6">
    <name type="scientific">Candidatus Borkfalkia excrementigallinarum</name>
    <dbReference type="NCBI Taxonomy" id="2838506"/>
    <lineage>
        <taxon>Bacteria</taxon>
        <taxon>Bacillati</taxon>
        <taxon>Bacillota</taxon>
        <taxon>Clostridia</taxon>
        <taxon>Christensenellales</taxon>
        <taxon>Christensenellaceae</taxon>
        <taxon>Candidatus Borkfalkia</taxon>
    </lineage>
</organism>
<dbReference type="PROSITE" id="PS50943">
    <property type="entry name" value="HTH_CROC1"/>
    <property type="match status" value="1"/>
</dbReference>
<dbReference type="EMBL" id="DXCQ01000008">
    <property type="protein sequence ID" value="HIY96208.1"/>
    <property type="molecule type" value="Genomic_DNA"/>
</dbReference>
<feature type="compositionally biased region" description="Low complexity" evidence="2">
    <location>
        <begin position="67"/>
        <end position="81"/>
    </location>
</feature>
<comment type="caution">
    <text evidence="5">The sequence shown here is derived from an EMBL/GenBank/DDBJ whole genome shotgun (WGS) entry which is preliminary data.</text>
</comment>
<feature type="transmembrane region" description="Helical" evidence="3">
    <location>
        <begin position="185"/>
        <end position="211"/>
    </location>
</feature>
<reference evidence="5" key="2">
    <citation type="submission" date="2021-04" db="EMBL/GenBank/DDBJ databases">
        <authorList>
            <person name="Gilroy R."/>
        </authorList>
    </citation>
    <scope>NUCLEOTIDE SEQUENCE</scope>
    <source>
        <strain evidence="5">1345</strain>
    </source>
</reference>
<dbReference type="Proteomes" id="UP000886750">
    <property type="component" value="Unassembled WGS sequence"/>
</dbReference>
<protein>
    <submittedName>
        <fullName evidence="5">Helix-turn-helix domain-containing protein</fullName>
    </submittedName>
</protein>
<name>A0A9D1ZVF7_9FIRM</name>
<evidence type="ECO:0000256" key="2">
    <source>
        <dbReference type="SAM" id="MobiDB-lite"/>
    </source>
</evidence>
<evidence type="ECO:0000256" key="3">
    <source>
        <dbReference type="SAM" id="Phobius"/>
    </source>
</evidence>
<evidence type="ECO:0000256" key="1">
    <source>
        <dbReference type="ARBA" id="ARBA00023125"/>
    </source>
</evidence>
<dbReference type="GO" id="GO:0003677">
    <property type="term" value="F:DNA binding"/>
    <property type="evidence" value="ECO:0007669"/>
    <property type="project" value="UniProtKB-KW"/>
</dbReference>
<feature type="region of interest" description="Disordered" evidence="2">
    <location>
        <begin position="67"/>
        <end position="93"/>
    </location>
</feature>
<feature type="transmembrane region" description="Helical" evidence="3">
    <location>
        <begin position="154"/>
        <end position="179"/>
    </location>
</feature>
<keyword evidence="3" id="KW-1133">Transmembrane helix</keyword>
<reference evidence="5" key="1">
    <citation type="journal article" date="2021" name="PeerJ">
        <title>Extensive microbial diversity within the chicken gut microbiome revealed by metagenomics and culture.</title>
        <authorList>
            <person name="Gilroy R."/>
            <person name="Ravi A."/>
            <person name="Getino M."/>
            <person name="Pursley I."/>
            <person name="Horton D.L."/>
            <person name="Alikhan N.F."/>
            <person name="Baker D."/>
            <person name="Gharbi K."/>
            <person name="Hall N."/>
            <person name="Watson M."/>
            <person name="Adriaenssens E.M."/>
            <person name="Foster-Nyarko E."/>
            <person name="Jarju S."/>
            <person name="Secka A."/>
            <person name="Antonio M."/>
            <person name="Oren A."/>
            <person name="Chaudhuri R.R."/>
            <person name="La Ragione R."/>
            <person name="Hildebrand F."/>
            <person name="Pallen M.J."/>
        </authorList>
    </citation>
    <scope>NUCLEOTIDE SEQUENCE</scope>
    <source>
        <strain evidence="5">1345</strain>
    </source>
</reference>
<dbReference type="InterPro" id="IPR001387">
    <property type="entry name" value="Cro/C1-type_HTH"/>
</dbReference>
<evidence type="ECO:0000313" key="6">
    <source>
        <dbReference type="Proteomes" id="UP000886750"/>
    </source>
</evidence>
<dbReference type="InterPro" id="IPR010982">
    <property type="entry name" value="Lambda_DNA-bd_dom_sf"/>
</dbReference>
<keyword evidence="3" id="KW-0472">Membrane</keyword>
<sequence length="301" mass="31573">MTTGQKIAKLRRARGMTQDGLADALGVSRQAVSKWESDAAFPETEKLVRLSRLLECSIDYLLKQEGEPAQDGADAAPPQGGRQSGAENRPAENCGSAAGYPPFIRFGRYIEYEYKSARTVRGVPLVHINLGWGRTAKGIVAIGFKARGVVSVGFLSMGALSFGCLSLGLLSVGALSLGVLSLGAIAAGLLLALGAVAVGFVAYGAVAVGFFSAGALAVAQYVAVGDYAFAAVPIGKTFSSGGMLYDFYMPAAQVPPFAQVGYYQNGAFVEGEAALRQACADLVPRAFRWLADLFCGYRLYP</sequence>
<proteinExistence type="predicted"/>
<feature type="domain" description="HTH cro/C1-type" evidence="4">
    <location>
        <begin position="7"/>
        <end position="61"/>
    </location>
</feature>
<keyword evidence="1" id="KW-0238">DNA-binding</keyword>
<dbReference type="SUPFAM" id="SSF47413">
    <property type="entry name" value="lambda repressor-like DNA-binding domains"/>
    <property type="match status" value="1"/>
</dbReference>
<gene>
    <name evidence="5" type="ORF">H9729_00815</name>
</gene>
<dbReference type="AlphaFoldDB" id="A0A9D1ZVF7"/>
<dbReference type="Gene3D" id="1.10.260.40">
    <property type="entry name" value="lambda repressor-like DNA-binding domains"/>
    <property type="match status" value="1"/>
</dbReference>
<evidence type="ECO:0000259" key="4">
    <source>
        <dbReference type="PROSITE" id="PS50943"/>
    </source>
</evidence>
<keyword evidence="3" id="KW-0812">Transmembrane</keyword>